<reference evidence="2 3" key="1">
    <citation type="submission" date="2019-02" db="EMBL/GenBank/DDBJ databases">
        <title>Deep-cultivation of Planctomycetes and their phenomic and genomic characterization uncovers novel biology.</title>
        <authorList>
            <person name="Wiegand S."/>
            <person name="Jogler M."/>
            <person name="Boedeker C."/>
            <person name="Pinto D."/>
            <person name="Vollmers J."/>
            <person name="Rivas-Marin E."/>
            <person name="Kohn T."/>
            <person name="Peeters S.H."/>
            <person name="Heuer A."/>
            <person name="Rast P."/>
            <person name="Oberbeckmann S."/>
            <person name="Bunk B."/>
            <person name="Jeske O."/>
            <person name="Meyerdierks A."/>
            <person name="Storesund J.E."/>
            <person name="Kallscheuer N."/>
            <person name="Luecker S."/>
            <person name="Lage O.M."/>
            <person name="Pohl T."/>
            <person name="Merkel B.J."/>
            <person name="Hornburger P."/>
            <person name="Mueller R.-W."/>
            <person name="Bruemmer F."/>
            <person name="Labrenz M."/>
            <person name="Spormann A.M."/>
            <person name="Op Den Camp H."/>
            <person name="Overmann J."/>
            <person name="Amann R."/>
            <person name="Jetten M.S.M."/>
            <person name="Mascher T."/>
            <person name="Medema M.H."/>
            <person name="Devos D.P."/>
            <person name="Kaster A.-K."/>
            <person name="Ovreas L."/>
            <person name="Rohde M."/>
            <person name="Galperin M.Y."/>
            <person name="Jogler C."/>
        </authorList>
    </citation>
    <scope>NUCLEOTIDE SEQUENCE [LARGE SCALE GENOMIC DNA]</scope>
    <source>
        <strain evidence="2 3">Poly41</strain>
    </source>
</reference>
<organism evidence="2 3">
    <name type="scientific">Novipirellula artificiosorum</name>
    <dbReference type="NCBI Taxonomy" id="2528016"/>
    <lineage>
        <taxon>Bacteria</taxon>
        <taxon>Pseudomonadati</taxon>
        <taxon>Planctomycetota</taxon>
        <taxon>Planctomycetia</taxon>
        <taxon>Pirellulales</taxon>
        <taxon>Pirellulaceae</taxon>
        <taxon>Novipirellula</taxon>
    </lineage>
</organism>
<dbReference type="Proteomes" id="UP000319143">
    <property type="component" value="Unassembled WGS sequence"/>
</dbReference>
<feature type="transmembrane region" description="Helical" evidence="1">
    <location>
        <begin position="28"/>
        <end position="48"/>
    </location>
</feature>
<comment type="caution">
    <text evidence="2">The sequence shown here is derived from an EMBL/GenBank/DDBJ whole genome shotgun (WGS) entry which is preliminary data.</text>
</comment>
<evidence type="ECO:0000313" key="3">
    <source>
        <dbReference type="Proteomes" id="UP000319143"/>
    </source>
</evidence>
<dbReference type="InterPro" id="IPR025489">
    <property type="entry name" value="DUF4381"/>
</dbReference>
<dbReference type="AlphaFoldDB" id="A0A5C6E509"/>
<gene>
    <name evidence="2" type="ORF">Poly41_09700</name>
</gene>
<keyword evidence="1" id="KW-0472">Membrane</keyword>
<evidence type="ECO:0008006" key="4">
    <source>
        <dbReference type="Google" id="ProtNLM"/>
    </source>
</evidence>
<sequence length="165" mass="18912">MQPDPYSLDRLQDIVTSEPVRWWPPAPFGWFVIALLSLWGLILVAIRIHRWIFNAYRRQALRELTKLQCGQDRSLTKVSILLKRTALAAYPRGQVAALSGEEWTEFLRDACDHVSFHGGIMKQLGTASVQSENAPIAESDWLAVVDEARYWIKHHRGGEFVEEAR</sequence>
<protein>
    <recommendedName>
        <fullName evidence="4">DUF4381 domain-containing protein</fullName>
    </recommendedName>
</protein>
<name>A0A5C6E509_9BACT</name>
<accession>A0A5C6E509</accession>
<keyword evidence="3" id="KW-1185">Reference proteome</keyword>
<dbReference type="RefSeq" id="WP_146524680.1">
    <property type="nucleotide sequence ID" value="NZ_SJPV01000001.1"/>
</dbReference>
<dbReference type="OrthoDB" id="283083at2"/>
<proteinExistence type="predicted"/>
<dbReference type="EMBL" id="SJPV01000001">
    <property type="protein sequence ID" value="TWU42671.1"/>
    <property type="molecule type" value="Genomic_DNA"/>
</dbReference>
<evidence type="ECO:0000313" key="2">
    <source>
        <dbReference type="EMBL" id="TWU42671.1"/>
    </source>
</evidence>
<keyword evidence="1" id="KW-0812">Transmembrane</keyword>
<evidence type="ECO:0000256" key="1">
    <source>
        <dbReference type="SAM" id="Phobius"/>
    </source>
</evidence>
<keyword evidence="1" id="KW-1133">Transmembrane helix</keyword>
<dbReference type="Pfam" id="PF14316">
    <property type="entry name" value="DUF4381"/>
    <property type="match status" value="1"/>
</dbReference>